<protein>
    <submittedName>
        <fullName evidence="1">TolC family protein</fullName>
    </submittedName>
</protein>
<sequence>MKIKEKYVLGLILFMGTVHTKAQLTISRDICRDRVLHHSEEISMANRELKSAKYYQKEMRTLFLPKASIRGRVTHAFSDVSKLEWDNTYLPTAKLDPTSQTMVPNVMLDMHGKPVIGADGNPIFDQYAFLPSGGISYDMNESFGVDMVANMPLYGGGKIRLANEMADLGVDIYQLKRKETQEQLLLASDECYWSYVAAHEQVEVSAMYLSLLDSLTAKVENAVSVGLKHRNELLKVEVKRNSAQIKLQEAKNQRDLLRMSLCRLMGLPLSISLMIDDSTKVVVSPMVLDQKVDVSSRSDYKILSKRDQMKKLNEKLVVADYLPAIGIKAGARYLKALHVDNMGTTPFVQEGWIQNNITPTVAVEFSIPIPYSGERRNKRMKARMASEIAQLETQKKSRLMELEAMQAKQKIQQAYDRYLLYKKSLVQAKLNMDMSKEAYMQGLELITDYLEAQLSWQQQYSLFVYSKSQYKIEQVKYQKAMGVLSSVWDSLQQE</sequence>
<accession>A0AC61NPE8</accession>
<dbReference type="Proteomes" id="UP000826212">
    <property type="component" value="Chromosome"/>
</dbReference>
<organism evidence="1 2">
    <name type="scientific">Halosquirtibacter laminarini</name>
    <dbReference type="NCBI Taxonomy" id="3374600"/>
    <lineage>
        <taxon>Bacteria</taxon>
        <taxon>Pseudomonadati</taxon>
        <taxon>Bacteroidota</taxon>
        <taxon>Bacteroidia</taxon>
        <taxon>Marinilabiliales</taxon>
        <taxon>Prolixibacteraceae</taxon>
        <taxon>Halosquirtibacter</taxon>
    </lineage>
</organism>
<dbReference type="EMBL" id="CP081303">
    <property type="protein sequence ID" value="QZE14839.1"/>
    <property type="molecule type" value="Genomic_DNA"/>
</dbReference>
<gene>
    <name evidence="1" type="ORF">K4L44_02980</name>
</gene>
<proteinExistence type="predicted"/>
<reference evidence="1" key="1">
    <citation type="submission" date="2021-08" db="EMBL/GenBank/DDBJ databases">
        <title>Novel anaerobic bacterium isolated from sea squirt in East Sea, Republic of Korea.</title>
        <authorList>
            <person name="Nguyen T.H."/>
            <person name="Li Z."/>
            <person name="Lee Y.-J."/>
            <person name="Ko J."/>
            <person name="Kim S.-G."/>
        </authorList>
    </citation>
    <scope>NUCLEOTIDE SEQUENCE</scope>
    <source>
        <strain evidence="1">KCTC 25031</strain>
    </source>
</reference>
<keyword evidence="2" id="KW-1185">Reference proteome</keyword>
<evidence type="ECO:0000313" key="1">
    <source>
        <dbReference type="EMBL" id="QZE14839.1"/>
    </source>
</evidence>
<name>A0AC61NPE8_9BACT</name>
<evidence type="ECO:0000313" key="2">
    <source>
        <dbReference type="Proteomes" id="UP000826212"/>
    </source>
</evidence>